<dbReference type="InterPro" id="IPR008354">
    <property type="entry name" value="Glc-Fru_OxRdtase_bac"/>
</dbReference>
<reference evidence="3 4" key="1">
    <citation type="submission" date="2023-05" db="EMBL/GenBank/DDBJ databases">
        <title>A new hyperthermophilic archaea 'Ignisphaera cupida' sp. nov. and description of the family 'Ignisphaeraceae' fam. nov.</title>
        <authorList>
            <person name="Podosokorskaya O.A."/>
            <person name="Elcheninov A.G."/>
            <person name="Klukina A."/>
            <person name="Merkel A.Y."/>
        </authorList>
    </citation>
    <scope>NUCLEOTIDE SEQUENCE [LARGE SCALE GENOMIC DNA]</scope>
    <source>
        <strain evidence="3 4">4213-co</strain>
    </source>
</reference>
<dbReference type="PRINTS" id="PR01775">
    <property type="entry name" value="GLFROXRDTASE"/>
</dbReference>
<dbReference type="PANTHER" id="PTHR43249:SF1">
    <property type="entry name" value="D-GLUCOSIDE 3-DEHYDROGENASE"/>
    <property type="match status" value="1"/>
</dbReference>
<dbReference type="InterPro" id="IPR036291">
    <property type="entry name" value="NAD(P)-bd_dom_sf"/>
</dbReference>
<evidence type="ECO:0000259" key="1">
    <source>
        <dbReference type="Pfam" id="PF01408"/>
    </source>
</evidence>
<accession>A0ABD4Z5H1</accession>
<dbReference type="Proteomes" id="UP001529235">
    <property type="component" value="Unassembled WGS sequence"/>
</dbReference>
<dbReference type="SUPFAM" id="SSF55347">
    <property type="entry name" value="Glyceraldehyde-3-phosphate dehydrogenase-like, C-terminal domain"/>
    <property type="match status" value="1"/>
</dbReference>
<sequence>MSRRIGVAVIGLGTIGQVHVEALKDLEKSTNLVKLVGIHSLSRRKVREFASRYGCKGYESYDDVVRDPEVDVVVIATPHYLHAWQAFYAMEHGKHVIVEKPMATTVTAAREMISKARRKGIKLGVIFQGRYADGVVELKRYVDSNALGKILLVTGEMMWYRDETSYYLKDELARSWRGLWATEGGGALINQAIHTIDLMLWFGGDVEEVVGYIDNLTHPSVNVEDIGIGVMKYRSGGYGVLIANLFTKPSTYQYRRIKIFGSKGQAELWDNELVFLKTEDDISIERKPGYSSETLKVPGGLHRKLFEDFLKALSEDRDFPITGEEGLKSLEIVRAIYYSSTRKTHVKLPLLADGVF</sequence>
<dbReference type="InterPro" id="IPR052515">
    <property type="entry name" value="Gfo/Idh/MocA_Oxidoreductase"/>
</dbReference>
<name>A0ABD4Z5H1_9CREN</name>
<dbReference type="PANTHER" id="PTHR43249">
    <property type="entry name" value="UDP-N-ACETYL-2-AMINO-2-DEOXY-D-GLUCURONATE OXIDASE"/>
    <property type="match status" value="1"/>
</dbReference>
<evidence type="ECO:0000259" key="2">
    <source>
        <dbReference type="Pfam" id="PF22725"/>
    </source>
</evidence>
<dbReference type="AlphaFoldDB" id="A0ABD4Z5H1"/>
<feature type="domain" description="Gfo/Idh/MocA-like oxidoreductase N-terminal" evidence="1">
    <location>
        <begin position="5"/>
        <end position="125"/>
    </location>
</feature>
<dbReference type="RefSeq" id="WP_285273169.1">
    <property type="nucleotide sequence ID" value="NZ_JASNVW010000001.1"/>
</dbReference>
<proteinExistence type="predicted"/>
<evidence type="ECO:0000313" key="4">
    <source>
        <dbReference type="Proteomes" id="UP001529235"/>
    </source>
</evidence>
<dbReference type="Gene3D" id="3.30.360.10">
    <property type="entry name" value="Dihydrodipicolinate Reductase, domain 2"/>
    <property type="match status" value="1"/>
</dbReference>
<gene>
    <name evidence="3" type="ORF">QPL79_02310</name>
</gene>
<protein>
    <submittedName>
        <fullName evidence="3">Gfo/Idh/MocA family oxidoreductase</fullName>
    </submittedName>
</protein>
<dbReference type="EMBL" id="JASNVW010000001">
    <property type="protein sequence ID" value="MDK6028198.1"/>
    <property type="molecule type" value="Genomic_DNA"/>
</dbReference>
<dbReference type="Pfam" id="PF22725">
    <property type="entry name" value="GFO_IDH_MocA_C3"/>
    <property type="match status" value="1"/>
</dbReference>
<keyword evidence="4" id="KW-1185">Reference proteome</keyword>
<dbReference type="InterPro" id="IPR055170">
    <property type="entry name" value="GFO_IDH_MocA-like_dom"/>
</dbReference>
<dbReference type="InterPro" id="IPR000683">
    <property type="entry name" value="Gfo/Idh/MocA-like_OxRdtase_N"/>
</dbReference>
<comment type="caution">
    <text evidence="3">The sequence shown here is derived from an EMBL/GenBank/DDBJ whole genome shotgun (WGS) entry which is preliminary data.</text>
</comment>
<dbReference type="SUPFAM" id="SSF51735">
    <property type="entry name" value="NAD(P)-binding Rossmann-fold domains"/>
    <property type="match status" value="1"/>
</dbReference>
<evidence type="ECO:0000313" key="3">
    <source>
        <dbReference type="EMBL" id="MDK6028198.1"/>
    </source>
</evidence>
<dbReference type="Pfam" id="PF01408">
    <property type="entry name" value="GFO_IDH_MocA"/>
    <property type="match status" value="1"/>
</dbReference>
<dbReference type="Gene3D" id="3.40.50.720">
    <property type="entry name" value="NAD(P)-binding Rossmann-like Domain"/>
    <property type="match status" value="1"/>
</dbReference>
<feature type="domain" description="GFO/IDH/MocA-like oxidoreductase" evidence="2">
    <location>
        <begin position="136"/>
        <end position="266"/>
    </location>
</feature>
<organism evidence="3 4">
    <name type="scientific">Ignisphaera cupida</name>
    <dbReference type="NCBI Taxonomy" id="3050454"/>
    <lineage>
        <taxon>Archaea</taxon>
        <taxon>Thermoproteota</taxon>
        <taxon>Thermoprotei</taxon>
        <taxon>Desulfurococcales</taxon>
        <taxon>Desulfurococcaceae</taxon>
        <taxon>Ignisphaera</taxon>
    </lineage>
</organism>